<accession>F2J5L9</accession>
<dbReference type="GO" id="GO:1900378">
    <property type="term" value="P:positive regulation of secondary metabolite biosynthetic process"/>
    <property type="evidence" value="ECO:0007669"/>
    <property type="project" value="TreeGrafter"/>
</dbReference>
<dbReference type="HOGENOM" id="CLU_158637_2_0_5"/>
<evidence type="ECO:0000259" key="5">
    <source>
        <dbReference type="Pfam" id="PF01258"/>
    </source>
</evidence>
<dbReference type="Gene3D" id="1.20.120.910">
    <property type="entry name" value="DksA, coiled-coil domain"/>
    <property type="match status" value="1"/>
</dbReference>
<evidence type="ECO:0000256" key="1">
    <source>
        <dbReference type="ARBA" id="ARBA00022723"/>
    </source>
</evidence>
<proteinExistence type="predicted"/>
<dbReference type="PANTHER" id="PTHR38777">
    <property type="entry name" value="FELS-2 PROPHAGE PROTEIN"/>
    <property type="match status" value="1"/>
</dbReference>
<dbReference type="eggNOG" id="COG1734">
    <property type="taxonomic scope" value="Bacteria"/>
</dbReference>
<evidence type="ECO:0000256" key="2">
    <source>
        <dbReference type="ARBA" id="ARBA00022771"/>
    </source>
</evidence>
<keyword evidence="3" id="KW-0862">Zinc</keyword>
<name>F2J5L9_POLGS</name>
<dbReference type="GO" id="GO:0008270">
    <property type="term" value="F:zinc ion binding"/>
    <property type="evidence" value="ECO:0007669"/>
    <property type="project" value="UniProtKB-KW"/>
</dbReference>
<dbReference type="InterPro" id="IPR000962">
    <property type="entry name" value="Znf_DskA_TraR"/>
</dbReference>
<reference evidence="6 7" key="1">
    <citation type="journal article" date="2011" name="J. Bacteriol.">
        <title>Complete genome sequence of Polymorphum gilvum SL003B-26A1T, a crude oil-degrading bacterium from oil-polluted saline soil.</title>
        <authorList>
            <person name="Li S.G."/>
            <person name="Tang Y.Q."/>
            <person name="Nie Y."/>
            <person name="Cai M."/>
            <person name="Wu X.L."/>
        </authorList>
    </citation>
    <scope>NUCLEOTIDE SEQUENCE [LARGE SCALE GENOMIC DNA]</scope>
    <source>
        <strain evidence="7">LMG 25793 / CGMCC 1.9160 / SL003B-26A1</strain>
    </source>
</reference>
<sequence length="72" mass="7867">MSQASNFDVELAEARVEREREAGVNAVRARLQGAGAADCVDCGEEIPPARRRAMPSARRCAGCQTRIEGRHR</sequence>
<evidence type="ECO:0000256" key="4">
    <source>
        <dbReference type="PROSITE-ProRule" id="PRU00510"/>
    </source>
</evidence>
<dbReference type="PROSITE" id="PS51128">
    <property type="entry name" value="ZF_DKSA_2"/>
    <property type="match status" value="1"/>
</dbReference>
<gene>
    <name evidence="6" type="ordered locus">SL003B_1675</name>
</gene>
<keyword evidence="1" id="KW-0479">Metal-binding</keyword>
<dbReference type="Pfam" id="PF01258">
    <property type="entry name" value="zf-dskA_traR"/>
    <property type="match status" value="1"/>
</dbReference>
<dbReference type="PANTHER" id="PTHR38777:SF1">
    <property type="entry name" value="DNAK SUPPRESSOR PROTEIN"/>
    <property type="match status" value="1"/>
</dbReference>
<feature type="domain" description="Zinc finger DksA/TraR C4-type" evidence="5">
    <location>
        <begin position="39"/>
        <end position="68"/>
    </location>
</feature>
<keyword evidence="7" id="KW-1185">Reference proteome</keyword>
<dbReference type="RefSeq" id="WP_013652420.1">
    <property type="nucleotide sequence ID" value="NC_015259.1"/>
</dbReference>
<evidence type="ECO:0000256" key="3">
    <source>
        <dbReference type="ARBA" id="ARBA00022833"/>
    </source>
</evidence>
<dbReference type="KEGG" id="pgv:SL003B_1675"/>
<dbReference type="Proteomes" id="UP000008130">
    <property type="component" value="Chromosome"/>
</dbReference>
<feature type="zinc finger region" description="dksA C4-type" evidence="4">
    <location>
        <begin position="39"/>
        <end position="63"/>
    </location>
</feature>
<dbReference type="EMBL" id="CP002568">
    <property type="protein sequence ID" value="ADZ70103.1"/>
    <property type="molecule type" value="Genomic_DNA"/>
</dbReference>
<dbReference type="SUPFAM" id="SSF57716">
    <property type="entry name" value="Glucocorticoid receptor-like (DNA-binding domain)"/>
    <property type="match status" value="1"/>
</dbReference>
<dbReference type="STRING" id="991905.SL003B_1675"/>
<evidence type="ECO:0000313" key="6">
    <source>
        <dbReference type="EMBL" id="ADZ70103.1"/>
    </source>
</evidence>
<evidence type="ECO:0000313" key="7">
    <source>
        <dbReference type="Proteomes" id="UP000008130"/>
    </source>
</evidence>
<keyword evidence="2" id="KW-0863">Zinc-finger</keyword>
<organism evidence="6 7">
    <name type="scientific">Polymorphum gilvum (strain LMG 25793 / CGMCC 1.9160 / SL003B-26A1)</name>
    <dbReference type="NCBI Taxonomy" id="991905"/>
    <lineage>
        <taxon>Bacteria</taxon>
        <taxon>Pseudomonadati</taxon>
        <taxon>Pseudomonadota</taxon>
        <taxon>Alphaproteobacteria</taxon>
        <taxon>Rhodobacterales</taxon>
        <taxon>Paracoccaceae</taxon>
        <taxon>Polymorphum</taxon>
    </lineage>
</organism>
<dbReference type="AlphaFoldDB" id="F2J5L9"/>
<protein>
    <recommendedName>
        <fullName evidence="5">Zinc finger DksA/TraR C4-type domain-containing protein</fullName>
    </recommendedName>
</protein>